<proteinExistence type="predicted"/>
<dbReference type="InterPro" id="IPR018669">
    <property type="entry name" value="Toxin_HigB"/>
</dbReference>
<dbReference type="EMBL" id="QPIJ01000042">
    <property type="protein sequence ID" value="RCV88129.1"/>
    <property type="molecule type" value="Genomic_DNA"/>
</dbReference>
<protein>
    <submittedName>
        <fullName evidence="1">Cytoplasmic protein</fullName>
    </submittedName>
</protein>
<evidence type="ECO:0000313" key="1">
    <source>
        <dbReference type="EMBL" id="RCV88129.1"/>
    </source>
</evidence>
<dbReference type="OrthoDB" id="9799912at2"/>
<name>A0A368TTM2_9GAMM</name>
<evidence type="ECO:0000313" key="2">
    <source>
        <dbReference type="Proteomes" id="UP000253204"/>
    </source>
</evidence>
<dbReference type="RefSeq" id="WP_114487778.1">
    <property type="nucleotide sequence ID" value="NZ_CBCSHM010000018.1"/>
</dbReference>
<sequence length="105" mass="12472">MRIVTKKVFDEATKKYPNDAPSIQRTYKLLRSESFQSPDDLKKALPSLDNFRYKDRWWIIDIAAGNSLRLIAFISFEQQILYVKHITTHAEYDKLCRRYAKEADK</sequence>
<dbReference type="Pfam" id="PF09907">
    <property type="entry name" value="HigB_toxin"/>
    <property type="match status" value="1"/>
</dbReference>
<reference evidence="1 2" key="1">
    <citation type="submission" date="2018-07" db="EMBL/GenBank/DDBJ databases">
        <title>Halomonas rutogse sp. nov., isolated from Lake TangqianCo on Tibetan Plateau.</title>
        <authorList>
            <person name="Lu H."/>
            <person name="Xing P."/>
            <person name="Wu Q."/>
        </authorList>
    </citation>
    <scope>NUCLEOTIDE SEQUENCE [LARGE SCALE GENOMIC DNA]</scope>
    <source>
        <strain evidence="1 2">TQ8S</strain>
    </source>
</reference>
<keyword evidence="2" id="KW-1185">Reference proteome</keyword>
<dbReference type="GO" id="GO:0110001">
    <property type="term" value="C:toxin-antitoxin complex"/>
    <property type="evidence" value="ECO:0007669"/>
    <property type="project" value="InterPro"/>
</dbReference>
<organism evidence="1 2">
    <name type="scientific">Vreelandella rituensis</name>
    <dbReference type="NCBI Taxonomy" id="2282306"/>
    <lineage>
        <taxon>Bacteria</taxon>
        <taxon>Pseudomonadati</taxon>
        <taxon>Pseudomonadota</taxon>
        <taxon>Gammaproteobacteria</taxon>
        <taxon>Oceanospirillales</taxon>
        <taxon>Halomonadaceae</taxon>
        <taxon>Vreelandella</taxon>
    </lineage>
</organism>
<dbReference type="AlphaFoldDB" id="A0A368TTM2"/>
<accession>A0A368TTM2</accession>
<dbReference type="Proteomes" id="UP000253204">
    <property type="component" value="Unassembled WGS sequence"/>
</dbReference>
<comment type="caution">
    <text evidence="1">The sequence shown here is derived from an EMBL/GenBank/DDBJ whole genome shotgun (WGS) entry which is preliminary data.</text>
</comment>
<dbReference type="GO" id="GO:0003723">
    <property type="term" value="F:RNA binding"/>
    <property type="evidence" value="ECO:0007669"/>
    <property type="project" value="InterPro"/>
</dbReference>
<dbReference type="GO" id="GO:0004519">
    <property type="term" value="F:endonuclease activity"/>
    <property type="evidence" value="ECO:0007669"/>
    <property type="project" value="InterPro"/>
</dbReference>
<gene>
    <name evidence="1" type="ORF">DU506_15350</name>
</gene>